<dbReference type="EMBL" id="PYWC01000149">
    <property type="protein sequence ID" value="PWW71705.1"/>
    <property type="molecule type" value="Genomic_DNA"/>
</dbReference>
<keyword evidence="6 8" id="KW-0472">Membrane</keyword>
<dbReference type="PANTHER" id="PTHR32468">
    <property type="entry name" value="CATION/H + ANTIPORTER"/>
    <property type="match status" value="1"/>
</dbReference>
<protein>
    <recommendedName>
        <fullName evidence="9">Cation/H+ exchanger transmembrane domain-containing protein</fullName>
    </recommendedName>
</protein>
<evidence type="ECO:0000256" key="3">
    <source>
        <dbReference type="ARBA" id="ARBA00022692"/>
    </source>
</evidence>
<feature type="transmembrane region" description="Helical" evidence="8">
    <location>
        <begin position="231"/>
        <end position="257"/>
    </location>
</feature>
<accession>A0A317SBM0</accession>
<organism evidence="10 11">
    <name type="scientific">Tuber magnatum</name>
    <name type="common">white Piedmont truffle</name>
    <dbReference type="NCBI Taxonomy" id="42249"/>
    <lineage>
        <taxon>Eukaryota</taxon>
        <taxon>Fungi</taxon>
        <taxon>Dikarya</taxon>
        <taxon>Ascomycota</taxon>
        <taxon>Pezizomycotina</taxon>
        <taxon>Pezizomycetes</taxon>
        <taxon>Pezizales</taxon>
        <taxon>Tuberaceae</taxon>
        <taxon>Tuber</taxon>
    </lineage>
</organism>
<keyword evidence="3 8" id="KW-0812">Transmembrane</keyword>
<name>A0A317SBM0_9PEZI</name>
<dbReference type="InterPro" id="IPR038770">
    <property type="entry name" value="Na+/solute_symporter_sf"/>
</dbReference>
<reference evidence="10 11" key="1">
    <citation type="submission" date="2018-03" db="EMBL/GenBank/DDBJ databases">
        <title>Genomes of Pezizomycetes fungi and the evolution of truffles.</title>
        <authorList>
            <person name="Murat C."/>
            <person name="Payen T."/>
            <person name="Noel B."/>
            <person name="Kuo A."/>
            <person name="Martin F.M."/>
        </authorList>
    </citation>
    <scope>NUCLEOTIDE SEQUENCE [LARGE SCALE GENOMIC DNA]</scope>
    <source>
        <strain evidence="10">091103-1</strain>
    </source>
</reference>
<dbReference type="GO" id="GO:1902600">
    <property type="term" value="P:proton transmembrane transport"/>
    <property type="evidence" value="ECO:0007669"/>
    <property type="project" value="InterPro"/>
</dbReference>
<feature type="transmembrane region" description="Helical" evidence="8">
    <location>
        <begin position="200"/>
        <end position="225"/>
    </location>
</feature>
<evidence type="ECO:0000256" key="4">
    <source>
        <dbReference type="ARBA" id="ARBA00022989"/>
    </source>
</evidence>
<dbReference type="InterPro" id="IPR050794">
    <property type="entry name" value="CPA2_transporter"/>
</dbReference>
<sequence>MAGGSGNSTRAANQAGILEGMNPSHYNPRDPLTLFIIQVTLIIVVCRLLHWPLSKLRQPRVIAEVVGGIILGPTVMGRIPGFMGAIFPQDSMPLLSLVANLGLVIFLFLVGLEVDMRLLLVNWKVAVSVSAAGMVLPFGLGAAIAYGLYHQFRDDSGVNDNITFGVYLLFIGVAMAITAFPVLARILTELKLLGTTVGTIVLSAGVGNDVVGWVLLALTVALVNAGTGLTALYVLLLSVAWTLFLVYAVRPVFIWFLRRDGSLENGPTQSMVALTMLMVLASAFFTNIIGVHAIFGGFLIGLICPHEGGFAVRLTEKIEDLVSVLFLPLYFTLSGLKTDIGLLNGAVAWGYVVGVIAVAFFAKISGGTLAARLNGLVWRESLTIGVLMSCKGLVELIVLNIGLQAGILSVRVFTIFVIMALVTTFATTPLVTYLYPPSYQKKMDAWRKGEIDWEGNPILPGDGGSSEGTLGERKAVVTKFSNITVLLRLESMPSILTFVNLFTGERARPAPKVHKSKAAIPEEDPSPSRSEIGKRPLEVHGVRLVELTQRTSTVMQVSEVDELQERDPVVNVFRSFGRFLNMAVSAVLFIAPEDSFAETLVGKAADRSSDLLLIPWSETGAMSDAQDPQYANTENRFTTQQHNMFISKALDTAACTTAIMVNRGFGGPLMERTLTRAISQISVRSHRGVDSPAPVPPVADPSHHIFFPFFGGPDDTIAMRFVLQLAANTNVTATVVRVVYKAGVAEEPLDLPMPAKIHRRDLPRGLSASNVPTLSRDDTAKSSTSQLQTTASDSTVPDSIGAFFQSMADSVPAAISQRVLFETVETAQPIHYVISKAKIEVGLSKNAGDLVIVGRCQPDIRGDIRRELVSVLASLDVPSGAGNETRSCLGDMAEAVIVSGIRASMIVLKAGGRALKSGDQKGGVFSS</sequence>
<evidence type="ECO:0000256" key="1">
    <source>
        <dbReference type="ARBA" id="ARBA00004141"/>
    </source>
</evidence>
<keyword evidence="11" id="KW-1185">Reference proteome</keyword>
<dbReference type="GO" id="GO:0016020">
    <property type="term" value="C:membrane"/>
    <property type="evidence" value="ECO:0007669"/>
    <property type="project" value="UniProtKB-SubCell"/>
</dbReference>
<feature type="compositionally biased region" description="Polar residues" evidence="7">
    <location>
        <begin position="781"/>
        <end position="794"/>
    </location>
</feature>
<evidence type="ECO:0000256" key="6">
    <source>
        <dbReference type="ARBA" id="ARBA00023136"/>
    </source>
</evidence>
<feature type="transmembrane region" description="Helical" evidence="8">
    <location>
        <begin position="382"/>
        <end position="407"/>
    </location>
</feature>
<comment type="caution">
    <text evidence="10">The sequence shown here is derived from an EMBL/GenBank/DDBJ whole genome shotgun (WGS) entry which is preliminary data.</text>
</comment>
<keyword evidence="4 8" id="KW-1133">Transmembrane helix</keyword>
<gene>
    <name evidence="10" type="ORF">C7212DRAFT_303000</name>
</gene>
<feature type="region of interest" description="Disordered" evidence="7">
    <location>
        <begin position="512"/>
        <end position="533"/>
    </location>
</feature>
<evidence type="ECO:0000313" key="11">
    <source>
        <dbReference type="Proteomes" id="UP000246991"/>
    </source>
</evidence>
<evidence type="ECO:0000259" key="9">
    <source>
        <dbReference type="Pfam" id="PF00999"/>
    </source>
</evidence>
<evidence type="ECO:0000256" key="2">
    <source>
        <dbReference type="ARBA" id="ARBA00022448"/>
    </source>
</evidence>
<dbReference type="Proteomes" id="UP000246991">
    <property type="component" value="Unassembled WGS sequence"/>
</dbReference>
<feature type="transmembrane region" description="Helical" evidence="8">
    <location>
        <begin position="164"/>
        <end position="188"/>
    </location>
</feature>
<feature type="domain" description="Cation/H+ exchanger transmembrane" evidence="9">
    <location>
        <begin position="42"/>
        <end position="431"/>
    </location>
</feature>
<evidence type="ECO:0000256" key="7">
    <source>
        <dbReference type="SAM" id="MobiDB-lite"/>
    </source>
</evidence>
<dbReference type="STRING" id="42249.A0A317SBM0"/>
<feature type="region of interest" description="Disordered" evidence="7">
    <location>
        <begin position="762"/>
        <end position="794"/>
    </location>
</feature>
<feature type="transmembrane region" description="Helical" evidence="8">
    <location>
        <begin position="413"/>
        <end position="435"/>
    </location>
</feature>
<keyword evidence="5" id="KW-0406">Ion transport</keyword>
<comment type="subcellular location">
    <subcellularLocation>
        <location evidence="1">Membrane</location>
        <topology evidence="1">Multi-pass membrane protein</topology>
    </subcellularLocation>
</comment>
<feature type="transmembrane region" description="Helical" evidence="8">
    <location>
        <begin position="93"/>
        <end position="114"/>
    </location>
</feature>
<evidence type="ECO:0000313" key="10">
    <source>
        <dbReference type="EMBL" id="PWW71705.1"/>
    </source>
</evidence>
<dbReference type="Gene3D" id="1.20.1530.20">
    <property type="match status" value="1"/>
</dbReference>
<feature type="transmembrane region" description="Helical" evidence="8">
    <location>
        <begin position="61"/>
        <end position="87"/>
    </location>
</feature>
<feature type="transmembrane region" description="Helical" evidence="8">
    <location>
        <begin position="126"/>
        <end position="149"/>
    </location>
</feature>
<dbReference type="InterPro" id="IPR006153">
    <property type="entry name" value="Cation/H_exchanger_TM"/>
</dbReference>
<proteinExistence type="predicted"/>
<dbReference type="OrthoDB" id="2687058at2759"/>
<feature type="transmembrane region" description="Helical" evidence="8">
    <location>
        <begin position="277"/>
        <end position="303"/>
    </location>
</feature>
<evidence type="ECO:0000256" key="5">
    <source>
        <dbReference type="ARBA" id="ARBA00023065"/>
    </source>
</evidence>
<feature type="transmembrane region" description="Helical" evidence="8">
    <location>
        <begin position="31"/>
        <end position="49"/>
    </location>
</feature>
<keyword evidence="2" id="KW-0813">Transport</keyword>
<dbReference type="PANTHER" id="PTHR32468:SF0">
    <property type="entry name" value="K(+)_H(+) ANTIPORTER 1"/>
    <property type="match status" value="1"/>
</dbReference>
<dbReference type="GO" id="GO:0015297">
    <property type="term" value="F:antiporter activity"/>
    <property type="evidence" value="ECO:0007669"/>
    <property type="project" value="InterPro"/>
</dbReference>
<dbReference type="AlphaFoldDB" id="A0A317SBM0"/>
<feature type="transmembrane region" description="Helical" evidence="8">
    <location>
        <begin position="340"/>
        <end position="362"/>
    </location>
</feature>
<dbReference type="Pfam" id="PF00999">
    <property type="entry name" value="Na_H_Exchanger"/>
    <property type="match status" value="1"/>
</dbReference>
<evidence type="ECO:0000256" key="8">
    <source>
        <dbReference type="SAM" id="Phobius"/>
    </source>
</evidence>